<evidence type="ECO:0000313" key="2">
    <source>
        <dbReference type="EMBL" id="GBH34107.1"/>
    </source>
</evidence>
<dbReference type="AlphaFoldDB" id="A0A2S2KRB2"/>
<comment type="caution">
    <text evidence="2">The sequence shown here is derived from an EMBL/GenBank/DDBJ whole genome shotgun (WGS) entry which is preliminary data.</text>
</comment>
<reference evidence="2 3" key="1">
    <citation type="submission" date="2018-05" db="EMBL/GenBank/DDBJ databases">
        <title>genome sequencing of Nitrosopumilus sp. NM25.</title>
        <authorList>
            <person name="Mori K."/>
            <person name="Nakagawa T."/>
        </authorList>
    </citation>
    <scope>NUCLEOTIDE SEQUENCE [LARGE SCALE GENOMIC DNA]</scope>
    <source>
        <strain evidence="2 3">NM25</strain>
    </source>
</reference>
<protein>
    <recommendedName>
        <fullName evidence="1">NurA domain-containing protein</fullName>
    </recommendedName>
</protein>
<dbReference type="InterPro" id="IPR018977">
    <property type="entry name" value="NurA_domain"/>
</dbReference>
<dbReference type="GeneID" id="76208771"/>
<sequence>MSEDPVKNMIAELGAHLSQKEHSDIVLNNGNGKQFLIAPSEFVEIKSIDSPRKIAFVDGGDGPLEESPNFLITINRVYFSLFQGKKRIKPKANPRVQFFSSVTSNITTVKGKKEVSYNTRLFPHSTEDKKYLPDESDLTSSTESTSVLQGARLNSLGRRFAEWQLAIHVVESELEKGDMLVMDGSLQTSFKNETKYANRLYDLAISKGVIVCGLAKTSRLITESGHPLLARVAEIAEDVPFGRWYVKVAEEVSGDDRGFMLAVKFHEKSRYVFRFEILREQFSLMTPDDLNSVLGSLAENSQDVAMIGYPYGAIDADRFAQVRRDELGMYQGFILSEKLRDPIWKRLQKYSASLSAHDTLNGVTS</sequence>
<accession>A0A2S2KRB2</accession>
<evidence type="ECO:0000259" key="1">
    <source>
        <dbReference type="Pfam" id="PF09376"/>
    </source>
</evidence>
<evidence type="ECO:0000313" key="3">
    <source>
        <dbReference type="Proteomes" id="UP000245829"/>
    </source>
</evidence>
<dbReference type="EMBL" id="BGKI01000004">
    <property type="protein sequence ID" value="GBH34107.1"/>
    <property type="molecule type" value="Genomic_DNA"/>
</dbReference>
<proteinExistence type="predicted"/>
<dbReference type="Proteomes" id="UP000245829">
    <property type="component" value="Unassembled WGS sequence"/>
</dbReference>
<organism evidence="2 3">
    <name type="scientific">Nitrosopumilus zosterae</name>
    <dbReference type="NCBI Taxonomy" id="718286"/>
    <lineage>
        <taxon>Archaea</taxon>
        <taxon>Nitrososphaerota</taxon>
        <taxon>Nitrososphaeria</taxon>
        <taxon>Nitrosopumilales</taxon>
        <taxon>Nitrosopumilaceae</taxon>
        <taxon>Nitrosopumilus</taxon>
    </lineage>
</organism>
<feature type="domain" description="NurA" evidence="1">
    <location>
        <begin position="53"/>
        <end position="321"/>
    </location>
</feature>
<keyword evidence="3" id="KW-1185">Reference proteome</keyword>
<dbReference type="OrthoDB" id="2179at2157"/>
<dbReference type="Pfam" id="PF09376">
    <property type="entry name" value="NurA"/>
    <property type="match status" value="1"/>
</dbReference>
<gene>
    <name evidence="2" type="ORF">NZNM25_08980</name>
</gene>
<dbReference type="RefSeq" id="WP_109876736.1">
    <property type="nucleotide sequence ID" value="NZ_AP026695.1"/>
</dbReference>
<name>A0A2S2KRB2_9ARCH</name>